<dbReference type="Pfam" id="PF05656">
    <property type="entry name" value="DUF805"/>
    <property type="match status" value="1"/>
</dbReference>
<feature type="region of interest" description="Disordered" evidence="1">
    <location>
        <begin position="307"/>
        <end position="398"/>
    </location>
</feature>
<evidence type="ECO:0008006" key="4">
    <source>
        <dbReference type="Google" id="ProtNLM"/>
    </source>
</evidence>
<evidence type="ECO:0000256" key="2">
    <source>
        <dbReference type="SAM" id="Phobius"/>
    </source>
</evidence>
<dbReference type="PANTHER" id="PTHR34980:SF2">
    <property type="entry name" value="INNER MEMBRANE PROTEIN YHAH-RELATED"/>
    <property type="match status" value="1"/>
</dbReference>
<feature type="compositionally biased region" description="Low complexity" evidence="1">
    <location>
        <begin position="309"/>
        <end position="324"/>
    </location>
</feature>
<keyword evidence="2" id="KW-0812">Transmembrane</keyword>
<dbReference type="AlphaFoldDB" id="C5E9C3"/>
<evidence type="ECO:0000313" key="3">
    <source>
        <dbReference type="EMBL" id="EEQ54532.1"/>
    </source>
</evidence>
<feature type="region of interest" description="Disordered" evidence="1">
    <location>
        <begin position="1"/>
        <end position="102"/>
    </location>
</feature>
<name>C5E9C3_BIFLI</name>
<dbReference type="InterPro" id="IPR008523">
    <property type="entry name" value="DUF805"/>
</dbReference>
<dbReference type="HOGENOM" id="CLU_701444_0_0_11"/>
<feature type="transmembrane region" description="Helical" evidence="2">
    <location>
        <begin position="173"/>
        <end position="193"/>
    </location>
</feature>
<keyword evidence="2" id="KW-0472">Membrane</keyword>
<feature type="transmembrane region" description="Helical" evidence="2">
    <location>
        <begin position="205"/>
        <end position="229"/>
    </location>
</feature>
<feature type="transmembrane region" description="Helical" evidence="2">
    <location>
        <begin position="148"/>
        <end position="167"/>
    </location>
</feature>
<dbReference type="GO" id="GO:0005886">
    <property type="term" value="C:plasma membrane"/>
    <property type="evidence" value="ECO:0007669"/>
    <property type="project" value="TreeGrafter"/>
</dbReference>
<proteinExistence type="predicted"/>
<feature type="transmembrane region" description="Helical" evidence="2">
    <location>
        <begin position="249"/>
        <end position="273"/>
    </location>
</feature>
<sequence length="398" mass="41618">MKGESMSDPNNVPLPQQPEANGTPTPNPVPQYGAPAPAQPSQPAQPAYGQPAYGQPAPTANSYGQAVPTYGQPAPDANTYGQSAPAYGTPAPDGNPYGPVPPSYGQYAAPTATVPLDKPYYGCSFQEAFLRFWKKYTVFKGRASRSEFWWWVLAAFGINIVLDILNTATDEKLGFLATIWGLVTLIPTLALSVRRLHDTNKPGWWVAIFYIAMVIGLIIMIIGGGAALYGGFRSLGSYDYGYGSMAAGGLGAAVIGALITLAGCVVYIVFMALPSKPEGARFDDGAAATPMPQGAYGAPYSTPVPPNFAAPNAPAPGFNQPAPAYGQPPMPTPDYGQPAAPAPDYGQVPAPQYGQPEAPAPQYGQVPPMPQNAGDESATPSEHTAPAGDNAQKPWQGQ</sequence>
<feature type="compositionally biased region" description="Polar residues" evidence="1">
    <location>
        <begin position="7"/>
        <end position="24"/>
    </location>
</feature>
<reference evidence="3" key="1">
    <citation type="submission" date="2008-08" db="EMBL/GenBank/DDBJ databases">
        <title>Annotation of Bifidobacterium longum subsp. infantis CCUG 52486.</title>
        <authorList>
            <consortium name="The Broad Institute Genome Sequencing Platform"/>
            <person name="Gougoulias C."/>
            <person name="Tuohy K.M."/>
            <person name="Gibson G.R."/>
            <person name="Ward D."/>
            <person name="Mehta T."/>
            <person name="Young S."/>
            <person name="Jaffe D."/>
            <person name="Gnerre S."/>
            <person name="Berlin A."/>
            <person name="Heiman D."/>
            <person name="Hepburn T."/>
            <person name="Shea T."/>
            <person name="Sykes S."/>
            <person name="Alvarado L."/>
            <person name="Kodira C."/>
            <person name="Borodovsky M."/>
            <person name="Lander E."/>
            <person name="Galagan J."/>
            <person name="Nusbaum C."/>
            <person name="Birren B."/>
        </authorList>
    </citation>
    <scope>NUCLEOTIDE SEQUENCE [LARGE SCALE GENOMIC DNA]</scope>
    <source>
        <strain evidence="3">CCUG 52486</strain>
    </source>
</reference>
<dbReference type="Proteomes" id="UP000005084">
    <property type="component" value="Unassembled WGS sequence"/>
</dbReference>
<dbReference type="EMBL" id="DS990238">
    <property type="protein sequence ID" value="EEQ54532.1"/>
    <property type="molecule type" value="Genomic_DNA"/>
</dbReference>
<evidence type="ECO:0000256" key="1">
    <source>
        <dbReference type="SAM" id="MobiDB-lite"/>
    </source>
</evidence>
<feature type="compositionally biased region" description="Low complexity" evidence="1">
    <location>
        <begin position="30"/>
        <end position="58"/>
    </location>
</feature>
<accession>C5E9C3</accession>
<keyword evidence="2" id="KW-1133">Transmembrane helix</keyword>
<organism evidence="3">
    <name type="scientific">Bifidobacterium longum subsp. infantis CCUG 52486</name>
    <dbReference type="NCBI Taxonomy" id="537937"/>
    <lineage>
        <taxon>Bacteria</taxon>
        <taxon>Bacillati</taxon>
        <taxon>Actinomycetota</taxon>
        <taxon>Actinomycetes</taxon>
        <taxon>Bifidobacteriales</taxon>
        <taxon>Bifidobacteriaceae</taxon>
        <taxon>Bifidobacterium</taxon>
    </lineage>
</organism>
<protein>
    <recommendedName>
        <fullName evidence="4">DUF805 domain-containing protein</fullName>
    </recommendedName>
</protein>
<dbReference type="PANTHER" id="PTHR34980">
    <property type="entry name" value="INNER MEMBRANE PROTEIN-RELATED-RELATED"/>
    <property type="match status" value="1"/>
</dbReference>
<gene>
    <name evidence="3" type="ORF">BLIG_00483</name>
</gene>